<dbReference type="GeneID" id="26623475"/>
<sequence length="187" mass="20608">MSMEKLINDVQEARDLLGMKRLANPKKTGAGKLQDMLSDLRMKLALEKQGTPVAPEQALEANQALEAAIDQEEALATAAAIQQLPEAKAVVKEPKVKKERGETVKDYACALLCEVVGQQDGRDVGMPYETVLEHVKVKFPDAKTSVNCLRWYAGKIRVEAHGYVGLKMPAIRQRTKKVEPVAQEGQE</sequence>
<dbReference type="EMBL" id="KP202969">
    <property type="protein sequence ID" value="AJD82831.1"/>
    <property type="molecule type" value="Genomic_DNA"/>
</dbReference>
<keyword evidence="3" id="KW-1185">Reference proteome</keyword>
<dbReference type="KEGG" id="vg:26623475"/>
<dbReference type="OrthoDB" id="29297at10239"/>
<accession>A0A0B5A6R4</accession>
<gene>
    <name evidence="1" type="ORF">JWX_00004</name>
    <name evidence="2" type="ORF">JWX_00066</name>
</gene>
<dbReference type="GeneID" id="26623413"/>
<proteinExistence type="predicted"/>
<dbReference type="EMBL" id="KP202969">
    <property type="protein sequence ID" value="AJD82770.1"/>
    <property type="molecule type" value="Genomic_DNA"/>
</dbReference>
<protein>
    <submittedName>
        <fullName evidence="2">Uncharacterized protein</fullName>
    </submittedName>
</protein>
<dbReference type="Proteomes" id="UP000031727">
    <property type="component" value="Segment"/>
</dbReference>
<name>A0A0B5A6R4_9CAUD</name>
<evidence type="ECO:0000313" key="2">
    <source>
        <dbReference type="EMBL" id="AJD82831.1"/>
    </source>
</evidence>
<evidence type="ECO:0000313" key="1">
    <source>
        <dbReference type="EMBL" id="AJD82770.1"/>
    </source>
</evidence>
<organism evidence="2 3">
    <name type="scientific">Achromobacter phage JWX</name>
    <dbReference type="NCBI Taxonomy" id="1589746"/>
    <lineage>
        <taxon>Viruses</taxon>
        <taxon>Duplodnaviria</taxon>
        <taxon>Heunggongvirae</taxon>
        <taxon>Uroviricota</taxon>
        <taxon>Caudoviricetes</taxon>
        <taxon>Steinhofvirus</taxon>
        <taxon>Steinhofvirus JWX</taxon>
    </lineage>
</organism>
<evidence type="ECO:0000313" key="3">
    <source>
        <dbReference type="Proteomes" id="UP000031727"/>
    </source>
</evidence>
<reference evidence="2 3" key="1">
    <citation type="submission" date="2014-11" db="EMBL/GenBank/DDBJ databases">
        <title>Characterization and genome comparisons of three Achromobacter phages of the Siphoviridae family.</title>
        <authorList>
            <person name="Dreiseikelmann B."/>
            <person name="Bunk B."/>
            <person name="Rohde M."/>
            <person name="Wittmann J."/>
        </authorList>
    </citation>
    <scope>NUCLEOTIDE SEQUENCE [LARGE SCALE GENOMIC DNA]</scope>
</reference>
<dbReference type="RefSeq" id="YP_009196189.1">
    <property type="nucleotide sequence ID" value="NC_028768.1"/>
</dbReference>
<dbReference type="KEGG" id="vg:26623413"/>
<dbReference type="RefSeq" id="YP_009196250.1">
    <property type="nucleotide sequence ID" value="NC_028768.1"/>
</dbReference>